<organism evidence="2 3">
    <name type="scientific">Candidatus Roizmanbacteria bacterium CG22_combo_CG10-13_8_21_14_all_34_12</name>
    <dbReference type="NCBI Taxonomy" id="1974860"/>
    <lineage>
        <taxon>Bacteria</taxon>
        <taxon>Candidatus Roizmaniibacteriota</taxon>
    </lineage>
</organism>
<dbReference type="Proteomes" id="UP000229699">
    <property type="component" value="Unassembled WGS sequence"/>
</dbReference>
<keyword evidence="1" id="KW-0472">Membrane</keyword>
<gene>
    <name evidence="2" type="ORF">COW97_02740</name>
</gene>
<keyword evidence="1" id="KW-1133">Transmembrane helix</keyword>
<comment type="caution">
    <text evidence="2">The sequence shown here is derived from an EMBL/GenBank/DDBJ whole genome shotgun (WGS) entry which is preliminary data.</text>
</comment>
<dbReference type="EMBL" id="PCTC01000058">
    <property type="protein sequence ID" value="PIP63386.1"/>
    <property type="molecule type" value="Genomic_DNA"/>
</dbReference>
<keyword evidence="1" id="KW-0812">Transmembrane</keyword>
<sequence length="67" mass="7735">MFSIDNKWATILSDFCLDISKAYFIAAFVSPAINIVSSAQIFFVLIRGIINVIIFLWFSRYLLQIKK</sequence>
<protein>
    <submittedName>
        <fullName evidence="2">Uncharacterized protein</fullName>
    </submittedName>
</protein>
<feature type="transmembrane region" description="Helical" evidence="1">
    <location>
        <begin position="39"/>
        <end position="58"/>
    </location>
</feature>
<reference evidence="2 3" key="1">
    <citation type="submission" date="2017-09" db="EMBL/GenBank/DDBJ databases">
        <title>Depth-based differentiation of microbial function through sediment-hosted aquifers and enrichment of novel symbionts in the deep terrestrial subsurface.</title>
        <authorList>
            <person name="Probst A.J."/>
            <person name="Ladd B."/>
            <person name="Jarett J.K."/>
            <person name="Geller-Mcgrath D.E."/>
            <person name="Sieber C.M."/>
            <person name="Emerson J.B."/>
            <person name="Anantharaman K."/>
            <person name="Thomas B.C."/>
            <person name="Malmstrom R."/>
            <person name="Stieglmeier M."/>
            <person name="Klingl A."/>
            <person name="Woyke T."/>
            <person name="Ryan C.M."/>
            <person name="Banfield J.F."/>
        </authorList>
    </citation>
    <scope>NUCLEOTIDE SEQUENCE [LARGE SCALE GENOMIC DNA]</scope>
    <source>
        <strain evidence="2">CG22_combo_CG10-13_8_21_14_all_34_12</strain>
    </source>
</reference>
<evidence type="ECO:0000313" key="2">
    <source>
        <dbReference type="EMBL" id="PIP63386.1"/>
    </source>
</evidence>
<evidence type="ECO:0000256" key="1">
    <source>
        <dbReference type="SAM" id="Phobius"/>
    </source>
</evidence>
<proteinExistence type="predicted"/>
<evidence type="ECO:0000313" key="3">
    <source>
        <dbReference type="Proteomes" id="UP000229699"/>
    </source>
</evidence>
<accession>A0A2H0C0B8</accession>
<name>A0A2H0C0B8_9BACT</name>
<dbReference type="AlphaFoldDB" id="A0A2H0C0B8"/>